<comment type="caution">
    <text evidence="1">The sequence shown here is derived from an EMBL/GenBank/DDBJ whole genome shotgun (WGS) entry which is preliminary data.</text>
</comment>
<gene>
    <name evidence="1" type="ORF">EEDITHA_LOCUS17721</name>
</gene>
<name>A0AAU9UZB6_EUPED</name>
<proteinExistence type="predicted"/>
<reference evidence="1" key="1">
    <citation type="submission" date="2022-03" db="EMBL/GenBank/DDBJ databases">
        <authorList>
            <person name="Tunstrom K."/>
        </authorList>
    </citation>
    <scope>NUCLEOTIDE SEQUENCE</scope>
</reference>
<sequence>MNVANIAASGESRNREWLTHTAATSRCVHTCTLTHSEQRARRIAAPLASRSGRSAAVRALNLERSALQTTPHAIT</sequence>
<dbReference type="EMBL" id="CAKOGL010000026">
    <property type="protein sequence ID" value="CAH2103177.1"/>
    <property type="molecule type" value="Genomic_DNA"/>
</dbReference>
<protein>
    <submittedName>
        <fullName evidence="1">Uncharacterized protein</fullName>
    </submittedName>
</protein>
<evidence type="ECO:0000313" key="1">
    <source>
        <dbReference type="EMBL" id="CAH2103177.1"/>
    </source>
</evidence>
<evidence type="ECO:0000313" key="2">
    <source>
        <dbReference type="Proteomes" id="UP001153954"/>
    </source>
</evidence>
<accession>A0AAU9UZB6</accession>
<dbReference type="Proteomes" id="UP001153954">
    <property type="component" value="Unassembled WGS sequence"/>
</dbReference>
<keyword evidence="2" id="KW-1185">Reference proteome</keyword>
<dbReference type="AlphaFoldDB" id="A0AAU9UZB6"/>
<organism evidence="1 2">
    <name type="scientific">Euphydryas editha</name>
    <name type="common">Edith's checkerspot</name>
    <dbReference type="NCBI Taxonomy" id="104508"/>
    <lineage>
        <taxon>Eukaryota</taxon>
        <taxon>Metazoa</taxon>
        <taxon>Ecdysozoa</taxon>
        <taxon>Arthropoda</taxon>
        <taxon>Hexapoda</taxon>
        <taxon>Insecta</taxon>
        <taxon>Pterygota</taxon>
        <taxon>Neoptera</taxon>
        <taxon>Endopterygota</taxon>
        <taxon>Lepidoptera</taxon>
        <taxon>Glossata</taxon>
        <taxon>Ditrysia</taxon>
        <taxon>Papilionoidea</taxon>
        <taxon>Nymphalidae</taxon>
        <taxon>Nymphalinae</taxon>
        <taxon>Euphydryas</taxon>
    </lineage>
</organism>